<dbReference type="GO" id="GO:0046872">
    <property type="term" value="F:metal ion binding"/>
    <property type="evidence" value="ECO:0007669"/>
    <property type="project" value="UniProtKB-KW"/>
</dbReference>
<dbReference type="SUPFAM" id="SSF56784">
    <property type="entry name" value="HAD-like"/>
    <property type="match status" value="1"/>
</dbReference>
<gene>
    <name evidence="5" type="ORF">F6J89_10555</name>
</gene>
<evidence type="ECO:0000313" key="5">
    <source>
        <dbReference type="EMBL" id="NER28051.1"/>
    </source>
</evidence>
<dbReference type="FunFam" id="1.10.150.240:FF:000001">
    <property type="entry name" value="Haloacid dehalogenase-like hydrolase domain"/>
    <property type="match status" value="1"/>
</dbReference>
<reference evidence="5" key="1">
    <citation type="submission" date="2019-11" db="EMBL/GenBank/DDBJ databases">
        <title>Genomic insights into an expanded diversity of filamentous marine cyanobacteria reveals the extraordinary biosynthetic potential of Moorea and Okeania.</title>
        <authorList>
            <person name="Ferreira Leao T."/>
            <person name="Wang M."/>
            <person name="Moss N."/>
            <person name="Da Silva R."/>
            <person name="Sanders J."/>
            <person name="Nurk S."/>
            <person name="Gurevich A."/>
            <person name="Humphrey G."/>
            <person name="Reher R."/>
            <person name="Zhu Q."/>
            <person name="Belda-Ferre P."/>
            <person name="Glukhov E."/>
            <person name="Rex R."/>
            <person name="Dorrestein P.C."/>
            <person name="Knight R."/>
            <person name="Pevzner P."/>
            <person name="Gerwick W.H."/>
            <person name="Gerwick L."/>
        </authorList>
    </citation>
    <scope>NUCLEOTIDE SEQUENCE</scope>
    <source>
        <strain evidence="5">SIO1C4</strain>
    </source>
</reference>
<dbReference type="PANTHER" id="PTHR18901">
    <property type="entry name" value="2-DEOXYGLUCOSE-6-PHOSPHATE PHOSPHATASE 2"/>
    <property type="match status" value="1"/>
</dbReference>
<proteinExistence type="predicted"/>
<evidence type="ECO:0000256" key="3">
    <source>
        <dbReference type="ARBA" id="ARBA00022801"/>
    </source>
</evidence>
<keyword evidence="2" id="KW-0479">Metal-binding</keyword>
<dbReference type="SFLD" id="SFLDG01129">
    <property type="entry name" value="C1.5:_HAD__Beta-PGM__Phosphata"/>
    <property type="match status" value="1"/>
</dbReference>
<evidence type="ECO:0000256" key="1">
    <source>
        <dbReference type="ARBA" id="ARBA00001946"/>
    </source>
</evidence>
<dbReference type="Gene3D" id="3.40.50.1000">
    <property type="entry name" value="HAD superfamily/HAD-like"/>
    <property type="match status" value="1"/>
</dbReference>
<dbReference type="NCBIfam" id="TIGR01509">
    <property type="entry name" value="HAD-SF-IA-v3"/>
    <property type="match status" value="1"/>
</dbReference>
<dbReference type="GO" id="GO:0016791">
    <property type="term" value="F:phosphatase activity"/>
    <property type="evidence" value="ECO:0007669"/>
    <property type="project" value="UniProtKB-ARBA"/>
</dbReference>
<comment type="cofactor">
    <cofactor evidence="1">
        <name>Mg(2+)</name>
        <dbReference type="ChEBI" id="CHEBI:18420"/>
    </cofactor>
</comment>
<dbReference type="FunFam" id="3.40.50.1000:FF:000055">
    <property type="entry name" value="Haloacid dehalogenase-like hydrolase family protein"/>
    <property type="match status" value="1"/>
</dbReference>
<dbReference type="InterPro" id="IPR006439">
    <property type="entry name" value="HAD-SF_hydro_IA"/>
</dbReference>
<evidence type="ECO:0000256" key="4">
    <source>
        <dbReference type="ARBA" id="ARBA00022842"/>
    </source>
</evidence>
<dbReference type="InterPro" id="IPR036412">
    <property type="entry name" value="HAD-like_sf"/>
</dbReference>
<evidence type="ECO:0000256" key="2">
    <source>
        <dbReference type="ARBA" id="ARBA00022723"/>
    </source>
</evidence>
<keyword evidence="4" id="KW-0460">Magnesium</keyword>
<dbReference type="PANTHER" id="PTHR18901:SF38">
    <property type="entry name" value="PSEUDOURIDINE-5'-PHOSPHATASE"/>
    <property type="match status" value="1"/>
</dbReference>
<name>A0A6B3NEH7_9CYAN</name>
<dbReference type="InterPro" id="IPR023214">
    <property type="entry name" value="HAD_sf"/>
</dbReference>
<dbReference type="EMBL" id="JAAHFQ010000165">
    <property type="protein sequence ID" value="NER28051.1"/>
    <property type="molecule type" value="Genomic_DNA"/>
</dbReference>
<protein>
    <submittedName>
        <fullName evidence="5">HAD-IA family hydrolase</fullName>
    </submittedName>
</protein>
<comment type="caution">
    <text evidence="5">The sequence shown here is derived from an EMBL/GenBank/DDBJ whole genome shotgun (WGS) entry which is preliminary data.</text>
</comment>
<dbReference type="Pfam" id="PF00702">
    <property type="entry name" value="Hydrolase"/>
    <property type="match status" value="1"/>
</dbReference>
<dbReference type="SFLD" id="SFLDS00003">
    <property type="entry name" value="Haloacid_Dehalogenase"/>
    <property type="match status" value="1"/>
</dbReference>
<sequence>MSKFPKITHVIYDLDGLLLSTETFHTKVNQTIAKRYGKTFDKSIKSKTNGRNAFDSAQILVEMLQLPLTPQEYMQQRNQLIYQLYPQAQPLAGAVGLTKHLASYQIPQAVATSSASYPFELKTSHHQEWFTLFNCIVLGDDPAINQGKPAPDIFLIAAERLGASPEQCLVFEDSIAGMEAAKAAGMSVVVVPDPNMERELYYSANQVLKSLEDFEPQRWQLPAFNY</sequence>
<dbReference type="AlphaFoldDB" id="A0A6B3NEH7"/>
<dbReference type="InterPro" id="IPR023198">
    <property type="entry name" value="PGP-like_dom2"/>
</dbReference>
<organism evidence="5">
    <name type="scientific">Symploca sp. SIO1C4</name>
    <dbReference type="NCBI Taxonomy" id="2607765"/>
    <lineage>
        <taxon>Bacteria</taxon>
        <taxon>Bacillati</taxon>
        <taxon>Cyanobacteriota</taxon>
        <taxon>Cyanophyceae</taxon>
        <taxon>Coleofasciculales</taxon>
        <taxon>Coleofasciculaceae</taxon>
        <taxon>Symploca</taxon>
    </lineage>
</organism>
<dbReference type="Gene3D" id="1.10.150.240">
    <property type="entry name" value="Putative phosphatase, domain 2"/>
    <property type="match status" value="1"/>
</dbReference>
<keyword evidence="3 5" id="KW-0378">Hydrolase</keyword>
<accession>A0A6B3NEH7</accession>